<protein>
    <submittedName>
        <fullName evidence="3">Putative ABC transport system ATP-binding protein/lipoprotein-releasing system ATP-binding protein</fullName>
    </submittedName>
</protein>
<reference evidence="4" key="1">
    <citation type="submission" date="2016-10" db="EMBL/GenBank/DDBJ databases">
        <authorList>
            <person name="Varghese N."/>
            <person name="Submissions S."/>
        </authorList>
    </citation>
    <scope>NUCLEOTIDE SEQUENCE [LARGE SCALE GENOMIC DNA]</scope>
    <source>
        <strain evidence="4">SP</strain>
    </source>
</reference>
<dbReference type="CDD" id="cd03255">
    <property type="entry name" value="ABC_MJ0796_LolCDE_FtsE"/>
    <property type="match status" value="1"/>
</dbReference>
<dbReference type="InterPro" id="IPR017911">
    <property type="entry name" value="MacB-like_ATP-bd"/>
</dbReference>
<keyword evidence="1" id="KW-0813">Transport</keyword>
<dbReference type="GO" id="GO:0005524">
    <property type="term" value="F:ATP binding"/>
    <property type="evidence" value="ECO:0007669"/>
    <property type="project" value="UniProtKB-KW"/>
</dbReference>
<evidence type="ECO:0000313" key="4">
    <source>
        <dbReference type="Proteomes" id="UP000198935"/>
    </source>
</evidence>
<evidence type="ECO:0000256" key="1">
    <source>
        <dbReference type="ARBA" id="ARBA00022448"/>
    </source>
</evidence>
<keyword evidence="3" id="KW-0547">Nucleotide-binding</keyword>
<name>A0A1H3V3E7_9BACI</name>
<keyword evidence="3" id="KW-0067">ATP-binding</keyword>
<keyword evidence="4" id="KW-1185">Reference proteome</keyword>
<dbReference type="AlphaFoldDB" id="A0A1H3V3E7"/>
<proteinExistence type="predicted"/>
<gene>
    <name evidence="3" type="ORF">SAMN05421736_1542</name>
</gene>
<dbReference type="OrthoDB" id="9802264at2"/>
<dbReference type="PANTHER" id="PTHR24220">
    <property type="entry name" value="IMPORT ATP-BINDING PROTEIN"/>
    <property type="match status" value="1"/>
</dbReference>
<dbReference type="EMBL" id="FNPI01000054">
    <property type="protein sequence ID" value="SDZ69194.1"/>
    <property type="molecule type" value="Genomic_DNA"/>
</dbReference>
<feature type="domain" description="ABC transporter" evidence="2">
    <location>
        <begin position="3"/>
        <end position="173"/>
    </location>
</feature>
<dbReference type="GO" id="GO:0016887">
    <property type="term" value="F:ATP hydrolysis activity"/>
    <property type="evidence" value="ECO:0007669"/>
    <property type="project" value="InterPro"/>
</dbReference>
<dbReference type="Pfam" id="PF00005">
    <property type="entry name" value="ABC_tran"/>
    <property type="match status" value="1"/>
</dbReference>
<sequence length="173" mass="19379">MTIIVKQLSKTYDTGTETIRVLNRLDLTMEKGTWATVIGPSGSGKSTLLKCVGGLEKPDTGGEITFDGWHLETAKRDELAAFRREKVGFIFQDYKLFEQFTVLDNVMLPLIPYEQQERLKKKAIAILEMLGLDRRLHHYPAQLSGGEKQRTAIARAMINSPGLLICDEPTGNL</sequence>
<dbReference type="Gene3D" id="3.40.50.300">
    <property type="entry name" value="P-loop containing nucleotide triphosphate hydrolases"/>
    <property type="match status" value="1"/>
</dbReference>
<dbReference type="STRING" id="1503961.SAMN05421736_1542"/>
<feature type="non-terminal residue" evidence="3">
    <location>
        <position position="173"/>
    </location>
</feature>
<dbReference type="InterPro" id="IPR015854">
    <property type="entry name" value="ABC_transpr_LolD-like"/>
</dbReference>
<dbReference type="InterPro" id="IPR003439">
    <property type="entry name" value="ABC_transporter-like_ATP-bd"/>
</dbReference>
<evidence type="ECO:0000313" key="3">
    <source>
        <dbReference type="EMBL" id="SDZ69194.1"/>
    </source>
</evidence>
<dbReference type="PANTHER" id="PTHR24220:SF86">
    <property type="entry name" value="ABC TRANSPORTER ABCH.1"/>
    <property type="match status" value="1"/>
</dbReference>
<accession>A0A1H3V3E7</accession>
<evidence type="ECO:0000259" key="2">
    <source>
        <dbReference type="PROSITE" id="PS50893"/>
    </source>
</evidence>
<keyword evidence="3" id="KW-0449">Lipoprotein</keyword>
<dbReference type="InterPro" id="IPR027417">
    <property type="entry name" value="P-loop_NTPase"/>
</dbReference>
<dbReference type="PROSITE" id="PS50893">
    <property type="entry name" value="ABC_TRANSPORTER_2"/>
    <property type="match status" value="1"/>
</dbReference>
<organism evidence="3 4">
    <name type="scientific">Evansella caseinilytica</name>
    <dbReference type="NCBI Taxonomy" id="1503961"/>
    <lineage>
        <taxon>Bacteria</taxon>
        <taxon>Bacillati</taxon>
        <taxon>Bacillota</taxon>
        <taxon>Bacilli</taxon>
        <taxon>Bacillales</taxon>
        <taxon>Bacillaceae</taxon>
        <taxon>Evansella</taxon>
    </lineage>
</organism>
<dbReference type="GO" id="GO:0005886">
    <property type="term" value="C:plasma membrane"/>
    <property type="evidence" value="ECO:0007669"/>
    <property type="project" value="TreeGrafter"/>
</dbReference>
<dbReference type="SUPFAM" id="SSF52540">
    <property type="entry name" value="P-loop containing nucleoside triphosphate hydrolases"/>
    <property type="match status" value="1"/>
</dbReference>
<dbReference type="GO" id="GO:0022857">
    <property type="term" value="F:transmembrane transporter activity"/>
    <property type="evidence" value="ECO:0007669"/>
    <property type="project" value="TreeGrafter"/>
</dbReference>
<dbReference type="Proteomes" id="UP000198935">
    <property type="component" value="Unassembled WGS sequence"/>
</dbReference>